<dbReference type="EMBL" id="UINC01024482">
    <property type="protein sequence ID" value="SVA98186.1"/>
    <property type="molecule type" value="Genomic_DNA"/>
</dbReference>
<protein>
    <submittedName>
        <fullName evidence="1">Uncharacterized protein</fullName>
    </submittedName>
</protein>
<evidence type="ECO:0000313" key="1">
    <source>
        <dbReference type="EMBL" id="SVA98186.1"/>
    </source>
</evidence>
<organism evidence="1">
    <name type="scientific">marine metagenome</name>
    <dbReference type="NCBI Taxonomy" id="408172"/>
    <lineage>
        <taxon>unclassified sequences</taxon>
        <taxon>metagenomes</taxon>
        <taxon>ecological metagenomes</taxon>
    </lineage>
</organism>
<reference evidence="1" key="1">
    <citation type="submission" date="2018-05" db="EMBL/GenBank/DDBJ databases">
        <authorList>
            <person name="Lanie J.A."/>
            <person name="Ng W.-L."/>
            <person name="Kazmierczak K.M."/>
            <person name="Andrzejewski T.M."/>
            <person name="Davidsen T.M."/>
            <person name="Wayne K.J."/>
            <person name="Tettelin H."/>
            <person name="Glass J.I."/>
            <person name="Rusch D."/>
            <person name="Podicherti R."/>
            <person name="Tsui H.-C.T."/>
            <person name="Winkler M.E."/>
        </authorList>
    </citation>
    <scope>NUCLEOTIDE SEQUENCE</scope>
</reference>
<gene>
    <name evidence="1" type="ORF">METZ01_LOCUS151040</name>
</gene>
<proteinExistence type="predicted"/>
<name>A0A382A9G6_9ZZZZ</name>
<sequence>SSDDGSKSTDNTTTTAVTTTTDYSKTAWSGLLDNTTTPHWTAAEVVALLDRPTKIDNSTGCGNNNFRSTSSGGGILYPDGIYRSSVTGYYRHESRHYWASEDNETLLAYWNDYLGLSADIEDALDNYTKIRRVHKLIKEYQDHLELSDAELESKFASSGEESAQKIRERFKKYIDIWVGERDNTKITFAGYPLIYPDNGTKKLKTSTLIKDVGYWDFSETGVNSVEGGYDWSFHSSVKDVDAYIHDGILDVPYLPAGEGWGVTGSVNLMPRQTIDKSLDRQAFTLAFSVLPEKLREAPNNERILFGLGNWYRWLNIYVNGECHLEANLNLSPYGDYRLHKSVYLVSDVEIDIKNWNEMHFTIDIPNKQASMTVFDGSDNQSSTKIVTEIFTLPDAFEWSFTSDWQTSSYWGNLDNVSYVDNNLGIYSGSGSGSFSGKLDWVYLANGVMGPEGVEERVEPLRNADNVTREKTNISVGSDGYVASAQLSAFDYPEWTVGAFINSSMRNNLLKSVYSYFKDEFDFIFLLQNETASDLGYHGMYKVVSNDVMGIREDKEGFDATKYTGSNGKLKAVIHFPKKTGVQWGPSLHELMHHWGNHSLSTGNLAAYSFDQNVQLPEDKLKQINAGSHWGISSVNGQLGGFDLSTLQELGGNWYTANRFGTFANGGNSIPYGNFELYLMGLIPPDNVTDVVLFRGLKATAKDFLEDGKWYAEGKTTVSVEDVINKLGSRVPDYTASQKNFRILTLVLTDDNLTNEEWSYFSDQAQSFQDKFSWATGNRATATLGELDSIVK</sequence>
<dbReference type="AlphaFoldDB" id="A0A382A9G6"/>
<feature type="non-terminal residue" evidence="1">
    <location>
        <position position="1"/>
    </location>
</feature>
<accession>A0A382A9G6</accession>